<protein>
    <submittedName>
        <fullName evidence="1">Cryptochrome/photolyase family protein</fullName>
    </submittedName>
</protein>
<dbReference type="Gene3D" id="1.10.10.1710">
    <property type="entry name" value="Deoxyribodipyrimidine photolyase-related"/>
    <property type="match status" value="1"/>
</dbReference>
<dbReference type="EMBL" id="WUPT01000002">
    <property type="protein sequence ID" value="MXQ09078.1"/>
    <property type="molecule type" value="Genomic_DNA"/>
</dbReference>
<gene>
    <name evidence="1" type="ORF">GQ651_14615</name>
</gene>
<dbReference type="AlphaFoldDB" id="A0A7C9N227"/>
<dbReference type="InterPro" id="IPR014729">
    <property type="entry name" value="Rossmann-like_a/b/a_fold"/>
</dbReference>
<organism evidence="1 2">
    <name type="scientific">Kangsaoukella pontilimi</name>
    <dbReference type="NCBI Taxonomy" id="2691042"/>
    <lineage>
        <taxon>Bacteria</taxon>
        <taxon>Pseudomonadati</taxon>
        <taxon>Pseudomonadota</taxon>
        <taxon>Alphaproteobacteria</taxon>
        <taxon>Rhodobacterales</taxon>
        <taxon>Paracoccaceae</taxon>
        <taxon>Kangsaoukella</taxon>
    </lineage>
</organism>
<evidence type="ECO:0000313" key="2">
    <source>
        <dbReference type="Proteomes" id="UP000480350"/>
    </source>
</evidence>
<keyword evidence="2" id="KW-1185">Reference proteome</keyword>
<dbReference type="Gene3D" id="3.40.50.620">
    <property type="entry name" value="HUPs"/>
    <property type="match status" value="1"/>
</dbReference>
<dbReference type="PANTHER" id="PTHR38657:SF1">
    <property type="entry name" value="SLR1343 PROTEIN"/>
    <property type="match status" value="1"/>
</dbReference>
<accession>A0A7C9N227</accession>
<reference evidence="1 2" key="1">
    <citation type="submission" date="2019-12" db="EMBL/GenBank/DDBJ databases">
        <authorList>
            <person name="Lee S.D."/>
        </authorList>
    </citation>
    <scope>NUCLEOTIDE SEQUENCE [LARGE SCALE GENOMIC DNA]</scope>
    <source>
        <strain evidence="1 2">GH1-50</strain>
    </source>
</reference>
<sequence>MVTRLVLVLGDQLSTGLSALCSADKDSDVVVMAEVMEEATYVRHHAKKIAFIFSAMRHFAQALEDDGWTVAYSRLDDDDAHKTIASALLGAAERYGADKVIATRPGEWRLIEMLEDLPLDAKVLEDDRFIATEAEFADWAAGRKELRMEWFYREMRRKTGLLMDGDDPEGGKWNYDHDNRKAPPEAVDASGPMSFTPDEITEEVLTLVEERFPDTFGHLRPFDFAVEQGQARRALSHFIKTALPDFGDYQDAMLRGERYLYHSVLSLYMNTGLLDPIEVAKAAEDAYRSGDVPLNAAEGFIRQIIGWRDYMRHLWYHQGPGYERKNGLNHQRKLPEFFWTAETDMACIRDTVEQTIETAYAHHIQRLMVTGNFFLLAGIDPAEVYDWYLSAYIDAFGWVMAGNVIGMSQFADGGIVASKPYVSSANYIDKMSDYCGDCAYSAKTKTGEGACPFNLLYWAFLDRQRDRFKGNPRMAQMYATWDRMKDDKRETILKEAGAFLERMSKGERV</sequence>
<dbReference type="SUPFAM" id="SSF48173">
    <property type="entry name" value="Cryptochrome/photolyase FAD-binding domain"/>
    <property type="match status" value="1"/>
</dbReference>
<evidence type="ECO:0000313" key="1">
    <source>
        <dbReference type="EMBL" id="MXQ09078.1"/>
    </source>
</evidence>
<dbReference type="PANTHER" id="PTHR38657">
    <property type="entry name" value="SLR1343 PROTEIN"/>
    <property type="match status" value="1"/>
</dbReference>
<reference evidence="1 2" key="2">
    <citation type="submission" date="2020-03" db="EMBL/GenBank/DDBJ databases">
        <title>Kangsaoukella pontilimi gen. nov., sp. nov., a new member of the family Rhodobacteraceae isolated from a tidal mudflat.</title>
        <authorList>
            <person name="Kim I.S."/>
        </authorList>
    </citation>
    <scope>NUCLEOTIDE SEQUENCE [LARGE SCALE GENOMIC DNA]</scope>
    <source>
        <strain evidence="1 2">GH1-50</strain>
    </source>
</reference>
<dbReference type="RefSeq" id="WP_160764937.1">
    <property type="nucleotide sequence ID" value="NZ_WUPT01000002.1"/>
</dbReference>
<dbReference type="Gene3D" id="1.25.40.80">
    <property type="match status" value="1"/>
</dbReference>
<dbReference type="InterPro" id="IPR036134">
    <property type="entry name" value="Crypto/Photolyase_FAD-like_sf"/>
</dbReference>
<dbReference type="Pfam" id="PF04244">
    <property type="entry name" value="DPRP"/>
    <property type="match status" value="1"/>
</dbReference>
<keyword evidence="1" id="KW-0456">Lyase</keyword>
<comment type="caution">
    <text evidence="1">The sequence shown here is derived from an EMBL/GenBank/DDBJ whole genome shotgun (WGS) entry which is preliminary data.</text>
</comment>
<dbReference type="InterPro" id="IPR052551">
    <property type="entry name" value="UV-DNA_repair_photolyase"/>
</dbReference>
<dbReference type="Proteomes" id="UP000480350">
    <property type="component" value="Unassembled WGS sequence"/>
</dbReference>
<proteinExistence type="predicted"/>
<dbReference type="InterPro" id="IPR007357">
    <property type="entry name" value="PhrB-like"/>
</dbReference>
<dbReference type="Gene3D" id="1.10.579.10">
    <property type="entry name" value="DNA Cyclobutane Dipyrimidine Photolyase, subunit A, domain 3"/>
    <property type="match status" value="1"/>
</dbReference>
<name>A0A7C9N227_9RHOB</name>
<dbReference type="GO" id="GO:0016829">
    <property type="term" value="F:lyase activity"/>
    <property type="evidence" value="ECO:0007669"/>
    <property type="project" value="UniProtKB-KW"/>
</dbReference>